<keyword evidence="5" id="KW-0418">Kinase</keyword>
<dbReference type="InterPro" id="IPR000719">
    <property type="entry name" value="Prot_kinase_dom"/>
</dbReference>
<evidence type="ECO:0000259" key="4">
    <source>
        <dbReference type="PROSITE" id="PS50011"/>
    </source>
</evidence>
<dbReference type="PROSITE" id="PS00678">
    <property type="entry name" value="WD_REPEATS_1"/>
    <property type="match status" value="4"/>
</dbReference>
<protein>
    <submittedName>
        <fullName evidence="5">Protein kinase</fullName>
    </submittedName>
</protein>
<dbReference type="Pfam" id="PF00069">
    <property type="entry name" value="Pkinase"/>
    <property type="match status" value="1"/>
</dbReference>
<dbReference type="PROSITE" id="PS50082">
    <property type="entry name" value="WD_REPEATS_2"/>
    <property type="match status" value="6"/>
</dbReference>
<dbReference type="PROSITE" id="PS50294">
    <property type="entry name" value="WD_REPEATS_REGION"/>
    <property type="match status" value="5"/>
</dbReference>
<keyword evidence="6" id="KW-1185">Reference proteome</keyword>
<evidence type="ECO:0000256" key="3">
    <source>
        <dbReference type="PROSITE-ProRule" id="PRU00221"/>
    </source>
</evidence>
<dbReference type="InterPro" id="IPR001680">
    <property type="entry name" value="WD40_rpt"/>
</dbReference>
<dbReference type="Gene3D" id="3.30.200.20">
    <property type="entry name" value="Phosphorylase Kinase, domain 1"/>
    <property type="match status" value="1"/>
</dbReference>
<dbReference type="CDD" id="cd14014">
    <property type="entry name" value="STKc_PknB_like"/>
    <property type="match status" value="1"/>
</dbReference>
<evidence type="ECO:0000313" key="6">
    <source>
        <dbReference type="Proteomes" id="UP000738376"/>
    </source>
</evidence>
<dbReference type="PROSITE" id="PS50011">
    <property type="entry name" value="PROTEIN_KINASE_DOM"/>
    <property type="match status" value="1"/>
</dbReference>
<feature type="repeat" description="WD" evidence="3">
    <location>
        <begin position="507"/>
        <end position="548"/>
    </location>
</feature>
<dbReference type="CDD" id="cd00200">
    <property type="entry name" value="WD40"/>
    <property type="match status" value="1"/>
</dbReference>
<feature type="repeat" description="WD" evidence="3">
    <location>
        <begin position="635"/>
        <end position="671"/>
    </location>
</feature>
<feature type="domain" description="Protein kinase" evidence="4">
    <location>
        <begin position="37"/>
        <end position="295"/>
    </location>
</feature>
<proteinExistence type="predicted"/>
<feature type="repeat" description="WD" evidence="3">
    <location>
        <begin position="465"/>
        <end position="506"/>
    </location>
</feature>
<dbReference type="PRINTS" id="PR00320">
    <property type="entry name" value="GPROTEINBRPT"/>
</dbReference>
<dbReference type="Pfam" id="PF00400">
    <property type="entry name" value="WD40"/>
    <property type="match status" value="6"/>
</dbReference>
<dbReference type="InterPro" id="IPR008271">
    <property type="entry name" value="Ser/Thr_kinase_AS"/>
</dbReference>
<dbReference type="Proteomes" id="UP000738376">
    <property type="component" value="Unassembled WGS sequence"/>
</dbReference>
<feature type="repeat" description="WD" evidence="3">
    <location>
        <begin position="381"/>
        <end position="422"/>
    </location>
</feature>
<name>A0ABX1LMU1_9CYAN</name>
<dbReference type="GO" id="GO:0016301">
    <property type="term" value="F:kinase activity"/>
    <property type="evidence" value="ECO:0007669"/>
    <property type="project" value="UniProtKB-KW"/>
</dbReference>
<dbReference type="PROSITE" id="PS00108">
    <property type="entry name" value="PROTEIN_KINASE_ST"/>
    <property type="match status" value="1"/>
</dbReference>
<keyword evidence="5" id="KW-0808">Transferase</keyword>
<evidence type="ECO:0000313" key="5">
    <source>
        <dbReference type="EMBL" id="NMF56475.1"/>
    </source>
</evidence>
<keyword evidence="2" id="KW-0677">Repeat</keyword>
<evidence type="ECO:0000256" key="1">
    <source>
        <dbReference type="ARBA" id="ARBA00022574"/>
    </source>
</evidence>
<feature type="repeat" description="WD" evidence="3">
    <location>
        <begin position="591"/>
        <end position="617"/>
    </location>
</feature>
<dbReference type="InterPro" id="IPR011009">
    <property type="entry name" value="Kinase-like_dom_sf"/>
</dbReference>
<feature type="repeat" description="WD" evidence="3">
    <location>
        <begin position="549"/>
        <end position="590"/>
    </location>
</feature>
<dbReference type="Gene3D" id="2.130.10.10">
    <property type="entry name" value="YVTN repeat-like/Quinoprotein amine dehydrogenase"/>
    <property type="match status" value="2"/>
</dbReference>
<sequence length="671" mass="73445">MRLCINPNCPIPDHPDNDNYPTCQGCGSELLIDGCYTVTKLLSDSGGFGVVYEAENPAGQPKILKVLKQDLNEDSKAVSLFQQEALVLGQIEHAGIPKIETYVHHILENGQTLHGIVMQKIEGVNLEQWINQRNGQPIAQKRAIVWLRQLVEILALVHSKGYMHRDIKPANVMLSPSGQLVLIDFGTAREATHTYLAKIGGIQGVTSICSVGYTSPEQEKGFAVPQSDFYALGCTMIHLVTGKYPLDTYNPDRDVFEWRASAPEISEEFAELIDALIARKPSDRPMNCESILKILKEIEQLEKLAPNAKTNAKRKSIKKAIKESTRKPTSPILLVVSVLVAATFGLGIGTAIKVSALGSFEEINFHLPTLQKKRLTPIRFLQGHLDTIQNVALSPDGKTIASASDDGTVKFWELEGDTNSTREIKDQGGWVRAVIFLSDRQIITAGQDKNIKIIDIPSGKVVKTFSGHTNLINNLAIAPASDLLVSGSYDNTVNVWQLSTGRLLRLLKGHSDKIFGIAISPDGKQIVSASRDKTLRIWDAKTGETVKTLSGHLAGVTCVLITPDGKHIISGSNDKSIRVWDIATGNQLFMLTGHKEVIGAIAITSDGNYLISGGKDNPDSIHLWNLKTKSLIWDLIGHTDLVTSLVITPDNQKLISSSQDKSINIWELPKP</sequence>
<dbReference type="PANTHER" id="PTHR22847">
    <property type="entry name" value="WD40 REPEAT PROTEIN"/>
    <property type="match status" value="1"/>
</dbReference>
<dbReference type="SUPFAM" id="SSF56112">
    <property type="entry name" value="Protein kinase-like (PK-like)"/>
    <property type="match status" value="1"/>
</dbReference>
<accession>A0ABX1LMU1</accession>
<dbReference type="Gene3D" id="1.10.510.10">
    <property type="entry name" value="Transferase(Phosphotransferase) domain 1"/>
    <property type="match status" value="1"/>
</dbReference>
<comment type="caution">
    <text evidence="5">The sequence shown here is derived from an EMBL/GenBank/DDBJ whole genome shotgun (WGS) entry which is preliminary data.</text>
</comment>
<dbReference type="InterPro" id="IPR020472">
    <property type="entry name" value="WD40_PAC1"/>
</dbReference>
<gene>
    <name evidence="5" type="ORF">HC246_00140</name>
</gene>
<dbReference type="InterPro" id="IPR015943">
    <property type="entry name" value="WD40/YVTN_repeat-like_dom_sf"/>
</dbReference>
<dbReference type="InterPro" id="IPR019775">
    <property type="entry name" value="WD40_repeat_CS"/>
</dbReference>
<dbReference type="SMART" id="SM00320">
    <property type="entry name" value="WD40"/>
    <property type="match status" value="7"/>
</dbReference>
<dbReference type="EMBL" id="JAAVJL010000001">
    <property type="protein sequence ID" value="NMF56475.1"/>
    <property type="molecule type" value="Genomic_DNA"/>
</dbReference>
<dbReference type="RefSeq" id="WP_169361618.1">
    <property type="nucleotide sequence ID" value="NZ_JAAVJL010000001.1"/>
</dbReference>
<dbReference type="PANTHER" id="PTHR22847:SF637">
    <property type="entry name" value="WD REPEAT DOMAIN 5B"/>
    <property type="match status" value="1"/>
</dbReference>
<dbReference type="SMART" id="SM00220">
    <property type="entry name" value="S_TKc"/>
    <property type="match status" value="1"/>
</dbReference>
<dbReference type="InterPro" id="IPR036322">
    <property type="entry name" value="WD40_repeat_dom_sf"/>
</dbReference>
<organism evidence="5 6">
    <name type="scientific">Pseudanabaena yagii GIHE-NHR1</name>
    <dbReference type="NCBI Taxonomy" id="2722753"/>
    <lineage>
        <taxon>Bacteria</taxon>
        <taxon>Bacillati</taxon>
        <taxon>Cyanobacteriota</taxon>
        <taxon>Cyanophyceae</taxon>
        <taxon>Pseudanabaenales</taxon>
        <taxon>Pseudanabaenaceae</taxon>
        <taxon>Pseudanabaena</taxon>
        <taxon>Pseudanabaena yagii</taxon>
    </lineage>
</organism>
<reference evidence="5 6" key="1">
    <citation type="submission" date="2020-03" db="EMBL/GenBank/DDBJ databases">
        <title>Draft Genome Sequence of 2-Methylisoborneol Producing Pseudanabaena yagii Strain GIHE-NHR1 Isolated from North Han River in South Korea.</title>
        <authorList>
            <person name="Jeong J."/>
        </authorList>
    </citation>
    <scope>NUCLEOTIDE SEQUENCE [LARGE SCALE GENOMIC DNA]</scope>
    <source>
        <strain evidence="5 6">GIHE-NHR1</strain>
    </source>
</reference>
<dbReference type="SUPFAM" id="SSF50978">
    <property type="entry name" value="WD40 repeat-like"/>
    <property type="match status" value="1"/>
</dbReference>
<evidence type="ECO:0000256" key="2">
    <source>
        <dbReference type="ARBA" id="ARBA00022737"/>
    </source>
</evidence>
<keyword evidence="1 3" id="KW-0853">WD repeat</keyword>